<dbReference type="InterPro" id="IPR027417">
    <property type="entry name" value="P-loop_NTPase"/>
</dbReference>
<dbReference type="InterPro" id="IPR000642">
    <property type="entry name" value="Peptidase_M41"/>
</dbReference>
<accession>A0A1M5WY33</accession>
<dbReference type="GO" id="GO:0006508">
    <property type="term" value="P:proteolysis"/>
    <property type="evidence" value="ECO:0007669"/>
    <property type="project" value="UniProtKB-KW"/>
</dbReference>
<dbReference type="PANTHER" id="PTHR23076:SF110">
    <property type="entry name" value="INACTIVE ATP-DEPENDENT ZINC METALLOPROTEASE FTSHI 3, CHLOROPLASTIC-RELATED"/>
    <property type="match status" value="1"/>
</dbReference>
<evidence type="ECO:0000259" key="1">
    <source>
        <dbReference type="Pfam" id="PF00004"/>
    </source>
</evidence>
<feature type="domain" description="ATPase AAA-type core" evidence="1">
    <location>
        <begin position="58"/>
        <end position="129"/>
    </location>
</feature>
<evidence type="ECO:0000259" key="2">
    <source>
        <dbReference type="Pfam" id="PF01434"/>
    </source>
</evidence>
<keyword evidence="3" id="KW-0378">Hydrolase</keyword>
<dbReference type="Gene3D" id="3.40.50.300">
    <property type="entry name" value="P-loop containing nucleotide triphosphate hydrolases"/>
    <property type="match status" value="1"/>
</dbReference>
<dbReference type="eggNOG" id="COG0464">
    <property type="taxonomic scope" value="Bacteria"/>
</dbReference>
<dbReference type="GO" id="GO:0051301">
    <property type="term" value="P:cell division"/>
    <property type="evidence" value="ECO:0007669"/>
    <property type="project" value="UniProtKB-KW"/>
</dbReference>
<dbReference type="Gene3D" id="1.20.58.760">
    <property type="entry name" value="Peptidase M41"/>
    <property type="match status" value="1"/>
</dbReference>
<feature type="domain" description="Peptidase M41" evidence="2">
    <location>
        <begin position="430"/>
        <end position="590"/>
    </location>
</feature>
<keyword evidence="3" id="KW-0131">Cell cycle</keyword>
<dbReference type="STRING" id="421058.SAMN05421866_4241"/>
<dbReference type="EMBL" id="FQWT01000009">
    <property type="protein sequence ID" value="SHH92467.1"/>
    <property type="molecule type" value="Genomic_DNA"/>
</dbReference>
<dbReference type="Gene3D" id="1.10.8.60">
    <property type="match status" value="1"/>
</dbReference>
<name>A0A1M5WY33_9FLAO</name>
<dbReference type="InterPro" id="IPR037219">
    <property type="entry name" value="Peptidase_M41-like"/>
</dbReference>
<dbReference type="InterPro" id="IPR003959">
    <property type="entry name" value="ATPase_AAA_core"/>
</dbReference>
<dbReference type="GO" id="GO:0005524">
    <property type="term" value="F:ATP binding"/>
    <property type="evidence" value="ECO:0007669"/>
    <property type="project" value="InterPro"/>
</dbReference>
<dbReference type="SUPFAM" id="SSF140990">
    <property type="entry name" value="FtsH protease domain-like"/>
    <property type="match status" value="1"/>
</dbReference>
<keyword evidence="3" id="KW-0645">Protease</keyword>
<dbReference type="SUPFAM" id="SSF52540">
    <property type="entry name" value="P-loop containing nucleoside triphosphate hydrolases"/>
    <property type="match status" value="1"/>
</dbReference>
<keyword evidence="4" id="KW-1185">Reference proteome</keyword>
<dbReference type="OrthoDB" id="5619382at2"/>
<dbReference type="GO" id="GO:0016887">
    <property type="term" value="F:ATP hydrolysis activity"/>
    <property type="evidence" value="ECO:0007669"/>
    <property type="project" value="InterPro"/>
</dbReference>
<organism evidence="3 4">
    <name type="scientific">Chryseobacterium oranimense</name>
    <dbReference type="NCBI Taxonomy" id="421058"/>
    <lineage>
        <taxon>Bacteria</taxon>
        <taxon>Pseudomonadati</taxon>
        <taxon>Bacteroidota</taxon>
        <taxon>Flavobacteriia</taxon>
        <taxon>Flavobacteriales</taxon>
        <taxon>Weeksellaceae</taxon>
        <taxon>Chryseobacterium group</taxon>
        <taxon>Chryseobacterium</taxon>
    </lineage>
</organism>
<dbReference type="Pfam" id="PF01434">
    <property type="entry name" value="Peptidase_M41"/>
    <property type="match status" value="1"/>
</dbReference>
<dbReference type="PANTHER" id="PTHR23076">
    <property type="entry name" value="METALLOPROTEASE M41 FTSH"/>
    <property type="match status" value="1"/>
</dbReference>
<dbReference type="GO" id="GO:0004222">
    <property type="term" value="F:metalloendopeptidase activity"/>
    <property type="evidence" value="ECO:0007669"/>
    <property type="project" value="InterPro"/>
</dbReference>
<dbReference type="Pfam" id="PF00004">
    <property type="entry name" value="AAA"/>
    <property type="match status" value="1"/>
</dbReference>
<evidence type="ECO:0000313" key="4">
    <source>
        <dbReference type="Proteomes" id="UP000184047"/>
    </source>
</evidence>
<protein>
    <submittedName>
        <fullName evidence="3">Cell division protease FtsH</fullName>
    </submittedName>
</protein>
<evidence type="ECO:0000313" key="3">
    <source>
        <dbReference type="EMBL" id="SHH92467.1"/>
    </source>
</evidence>
<dbReference type="Proteomes" id="UP000184047">
    <property type="component" value="Unassembled WGS sequence"/>
</dbReference>
<dbReference type="AlphaFoldDB" id="A0A1M5WY33"/>
<proteinExistence type="predicted"/>
<reference evidence="4" key="1">
    <citation type="submission" date="2016-11" db="EMBL/GenBank/DDBJ databases">
        <authorList>
            <person name="Varghese N."/>
            <person name="Submissions S."/>
        </authorList>
    </citation>
    <scope>NUCLEOTIDE SEQUENCE [LARGE SCALE GENOMIC DNA]</scope>
    <source>
        <strain evidence="4">DSM 19055</strain>
    </source>
</reference>
<dbReference type="RefSeq" id="WP_073066639.1">
    <property type="nucleotide sequence ID" value="NZ_FQWT01000009.1"/>
</dbReference>
<dbReference type="GO" id="GO:0004176">
    <property type="term" value="F:ATP-dependent peptidase activity"/>
    <property type="evidence" value="ECO:0007669"/>
    <property type="project" value="InterPro"/>
</dbReference>
<dbReference type="eggNOG" id="COG0465">
    <property type="taxonomic scope" value="Bacteria"/>
</dbReference>
<keyword evidence="3" id="KW-0132">Cell division</keyword>
<sequence length="620" mass="72232">MIIDKEEIRKKKKKLDDCKIFLKKEFIGIDKIIDDLMEYIQIWYLMPEILTRPVVINLWGMTGVGKTDLVRKTVRFLEFQNRFVEIELSNSDETSWSKSVSDIFQSNRLNDEKPSIVLFDEIQRFNTIDPDGTPVPQTKFTDFWELLSDGKLSKRERDDLEHYLFSYLLRKKENERRKKNGETEMDENPYLNLWDAKELKKYLSMEDDVMSIIDMKEEDMIKLILKKQKEKKIYEPVDYSKMLIIISGNLDEAFQMSRETSEADIDANIYHAFTKKITVVDIKNALSRKFRPEQVARFGNIHLIYFSLKTEDFQQLIQREINNLRTKTKSKFGISLKINKNINELIYRNGVFPVQGVRPVFSSVVDILDTNLSKFLFEAIINDDKSIEIDYPVNQKTITGKIGKRIIEIPYTGRIDSIRQSNQLDAVANISVHECGHAVCYILYTGFAPLQLKSKVASSYAAGFTFPHQIHDTKESILDKIKIYLAGGIAEEIVFGENNASIGRSHDREQATMLATDYIRKYGFDEEYQASYNLEDYPHRMQHDITDKKIEKLIQDLAKKTREDLILHLDLLKDMSVELSKKGSMSPKDIYIIAGKYQLDVTIKEEGYLHIAEYHKMLGQ</sequence>
<gene>
    <name evidence="3" type="ORF">SAMN05421866_4241</name>
</gene>